<evidence type="ECO:0000313" key="8">
    <source>
        <dbReference type="Proteomes" id="UP000199245"/>
    </source>
</evidence>
<evidence type="ECO:0000256" key="1">
    <source>
        <dbReference type="ARBA" id="ARBA00010641"/>
    </source>
</evidence>
<feature type="domain" description="PhyR sigma2" evidence="6">
    <location>
        <begin position="8"/>
        <end position="61"/>
    </location>
</feature>
<proteinExistence type="inferred from homology"/>
<evidence type="ECO:0000256" key="3">
    <source>
        <dbReference type="ARBA" id="ARBA00023082"/>
    </source>
</evidence>
<dbReference type="PANTHER" id="PTHR43133">
    <property type="entry name" value="RNA POLYMERASE ECF-TYPE SIGMA FACTO"/>
    <property type="match status" value="1"/>
</dbReference>
<dbReference type="Pfam" id="PF08281">
    <property type="entry name" value="Sigma70_r4_2"/>
    <property type="match status" value="1"/>
</dbReference>
<keyword evidence="2" id="KW-0805">Transcription regulation</keyword>
<keyword evidence="3" id="KW-0731">Sigma factor</keyword>
<protein>
    <submittedName>
        <fullName evidence="7">RNA polymerase sigma-70 factor, ECF subfamily</fullName>
    </submittedName>
</protein>
<organism evidence="7 8">
    <name type="scientific">Bradyrhizobium brasilense</name>
    <dbReference type="NCBI Taxonomy" id="1419277"/>
    <lineage>
        <taxon>Bacteria</taxon>
        <taxon>Pseudomonadati</taxon>
        <taxon>Pseudomonadota</taxon>
        <taxon>Alphaproteobacteria</taxon>
        <taxon>Hyphomicrobiales</taxon>
        <taxon>Nitrobacteraceae</taxon>
        <taxon>Bradyrhizobium</taxon>
    </lineage>
</organism>
<comment type="similarity">
    <text evidence="1">Belongs to the sigma-70 factor family. ECF subfamily.</text>
</comment>
<dbReference type="GO" id="GO:0003677">
    <property type="term" value="F:DNA binding"/>
    <property type="evidence" value="ECO:0007669"/>
    <property type="project" value="InterPro"/>
</dbReference>
<keyword evidence="4" id="KW-0804">Transcription</keyword>
<dbReference type="NCBIfam" id="TIGR02937">
    <property type="entry name" value="sigma70-ECF"/>
    <property type="match status" value="1"/>
</dbReference>
<evidence type="ECO:0000256" key="4">
    <source>
        <dbReference type="ARBA" id="ARBA00023163"/>
    </source>
</evidence>
<dbReference type="InterPro" id="IPR053866">
    <property type="entry name" value="PhyR_sigma2"/>
</dbReference>
<evidence type="ECO:0000259" key="5">
    <source>
        <dbReference type="Pfam" id="PF08281"/>
    </source>
</evidence>
<gene>
    <name evidence="7" type="ORF">SAMN05216337_100956</name>
</gene>
<name>A0A1G6T6N8_9BRAD</name>
<dbReference type="PANTHER" id="PTHR43133:SF25">
    <property type="entry name" value="RNA POLYMERASE SIGMA FACTOR RFAY-RELATED"/>
    <property type="match status" value="1"/>
</dbReference>
<dbReference type="CDD" id="cd06171">
    <property type="entry name" value="Sigma70_r4"/>
    <property type="match status" value="1"/>
</dbReference>
<dbReference type="AlphaFoldDB" id="A0A1G6T6N8"/>
<dbReference type="SUPFAM" id="SSF88946">
    <property type="entry name" value="Sigma2 domain of RNA polymerase sigma factors"/>
    <property type="match status" value="1"/>
</dbReference>
<evidence type="ECO:0000313" key="7">
    <source>
        <dbReference type="EMBL" id="SDD24812.1"/>
    </source>
</evidence>
<dbReference type="InterPro" id="IPR013249">
    <property type="entry name" value="RNA_pol_sigma70_r4_t2"/>
</dbReference>
<dbReference type="RefSeq" id="WP_092082548.1">
    <property type="nucleotide sequence ID" value="NZ_FMZW01000009.1"/>
</dbReference>
<dbReference type="Proteomes" id="UP000199245">
    <property type="component" value="Unassembled WGS sequence"/>
</dbReference>
<dbReference type="GO" id="GO:0006352">
    <property type="term" value="P:DNA-templated transcription initiation"/>
    <property type="evidence" value="ECO:0007669"/>
    <property type="project" value="InterPro"/>
</dbReference>
<evidence type="ECO:0000256" key="2">
    <source>
        <dbReference type="ARBA" id="ARBA00023015"/>
    </source>
</evidence>
<dbReference type="Gene3D" id="1.10.10.10">
    <property type="entry name" value="Winged helix-like DNA-binding domain superfamily/Winged helix DNA-binding domain"/>
    <property type="match status" value="1"/>
</dbReference>
<dbReference type="InterPro" id="IPR036388">
    <property type="entry name" value="WH-like_DNA-bd_sf"/>
</dbReference>
<dbReference type="GO" id="GO:0016987">
    <property type="term" value="F:sigma factor activity"/>
    <property type="evidence" value="ECO:0007669"/>
    <property type="project" value="UniProtKB-KW"/>
</dbReference>
<feature type="domain" description="RNA polymerase sigma factor 70 region 4 type 2" evidence="5">
    <location>
        <begin position="102"/>
        <end position="153"/>
    </location>
</feature>
<dbReference type="InterPro" id="IPR039425">
    <property type="entry name" value="RNA_pol_sigma-70-like"/>
</dbReference>
<accession>A0A1G6T6N8</accession>
<dbReference type="InterPro" id="IPR013324">
    <property type="entry name" value="RNA_pol_sigma_r3/r4-like"/>
</dbReference>
<dbReference type="InterPro" id="IPR014284">
    <property type="entry name" value="RNA_pol_sigma-70_dom"/>
</dbReference>
<dbReference type="EMBL" id="FMZW01000009">
    <property type="protein sequence ID" value="SDD24812.1"/>
    <property type="molecule type" value="Genomic_DNA"/>
</dbReference>
<dbReference type="InterPro" id="IPR013325">
    <property type="entry name" value="RNA_pol_sigma_r2"/>
</dbReference>
<evidence type="ECO:0000259" key="6">
    <source>
        <dbReference type="Pfam" id="PF22029"/>
    </source>
</evidence>
<dbReference type="SUPFAM" id="SSF88659">
    <property type="entry name" value="Sigma3 and sigma4 domains of RNA polymerase sigma factors"/>
    <property type="match status" value="1"/>
</dbReference>
<dbReference type="Gene3D" id="1.10.1740.10">
    <property type="match status" value="1"/>
</dbReference>
<sequence>MSDMLHLVEPLIPALRRYARALVRDHAAADDLVQDCLERAVIHWEQRRSDNPRPWLFTILHNLAINQFRRATVRGVHVAIDETNEDAFGQEAAQEHKVMYRDVMAKLARLPHDQRAVLLLVGVEDLSYADAAKVLGVPIGTVMSRLARARERLHHELEGTPGDLDHNIVQLRNKT</sequence>
<dbReference type="Pfam" id="PF22029">
    <property type="entry name" value="PhyR_sigma2"/>
    <property type="match status" value="1"/>
</dbReference>
<reference evidence="7 8" key="1">
    <citation type="submission" date="2016-10" db="EMBL/GenBank/DDBJ databases">
        <authorList>
            <person name="de Groot N.N."/>
        </authorList>
    </citation>
    <scope>NUCLEOTIDE SEQUENCE [LARGE SCALE GENOMIC DNA]</scope>
    <source>
        <strain evidence="7 8">R5</strain>
    </source>
</reference>